<sequence>MNHYKKIRRSVDLSTLPPQTRTWLMEKRRQEIDLERRLKTQVQRAKSEGRCTAFIMPKPGVETMYRSEPPTPGRLCGEEAVHRGYCMGHFITHGLHLMDRKGGRAGRGVTSRPFAAYQFPCGRLSTIQEDLMADLERLPMNTSREECWERLNAEDPSNPLPPLTDRKRLN</sequence>
<dbReference type="Proteomes" id="UP000596351">
    <property type="component" value="Chromosome"/>
</dbReference>
<name>A0ABX7EVN8_9HYPH</name>
<dbReference type="RefSeq" id="WP_203019469.1">
    <property type="nucleotide sequence ID" value="NZ_CP032405.1"/>
</dbReference>
<evidence type="ECO:0000313" key="2">
    <source>
        <dbReference type="EMBL" id="QRF51610.1"/>
    </source>
</evidence>
<evidence type="ECO:0000313" key="3">
    <source>
        <dbReference type="Proteomes" id="UP000596351"/>
    </source>
</evidence>
<protein>
    <submittedName>
        <fullName evidence="2">Uncharacterized protein</fullName>
    </submittedName>
</protein>
<keyword evidence="3" id="KW-1185">Reference proteome</keyword>
<dbReference type="EMBL" id="CP032405">
    <property type="protein sequence ID" value="QRF51610.1"/>
    <property type="molecule type" value="Genomic_DNA"/>
</dbReference>
<feature type="region of interest" description="Disordered" evidence="1">
    <location>
        <begin position="150"/>
        <end position="170"/>
    </location>
</feature>
<evidence type="ECO:0000256" key="1">
    <source>
        <dbReference type="SAM" id="MobiDB-lite"/>
    </source>
</evidence>
<reference evidence="2 3" key="1">
    <citation type="submission" date="2018-09" db="EMBL/GenBank/DDBJ databases">
        <title>Rhizobium sp. MAE2-X.</title>
        <authorList>
            <person name="Lee Y."/>
            <person name="Jeon C.O."/>
        </authorList>
    </citation>
    <scope>NUCLEOTIDE SEQUENCE [LARGE SCALE GENOMIC DNA]</scope>
    <source>
        <strain evidence="2 3">MAE2-X</strain>
    </source>
</reference>
<accession>A0ABX7EVN8</accession>
<organism evidence="2 3">
    <name type="scientific">Rhizobium rosettiformans</name>
    <dbReference type="NCBI Taxonomy" id="1368430"/>
    <lineage>
        <taxon>Bacteria</taxon>
        <taxon>Pseudomonadati</taxon>
        <taxon>Pseudomonadota</taxon>
        <taxon>Alphaproteobacteria</taxon>
        <taxon>Hyphomicrobiales</taxon>
        <taxon>Rhizobiaceae</taxon>
        <taxon>Rhizobium/Agrobacterium group</taxon>
        <taxon>Rhizobium</taxon>
    </lineage>
</organism>
<proteinExistence type="predicted"/>
<gene>
    <name evidence="2" type="ORF">D4A92_09275</name>
</gene>